<keyword evidence="11" id="KW-0511">Multifunctional enzyme</keyword>
<dbReference type="SMART" id="SM01232">
    <property type="entry name" value="H2TH"/>
    <property type="match status" value="1"/>
</dbReference>
<dbReference type="GO" id="GO:0008270">
    <property type="term" value="F:zinc ion binding"/>
    <property type="evidence" value="ECO:0007669"/>
    <property type="project" value="UniProtKB-KW"/>
</dbReference>
<keyword evidence="3" id="KW-0479">Metal-binding</keyword>
<dbReference type="PANTHER" id="PTHR42697">
    <property type="entry name" value="ENDONUCLEASE 8"/>
    <property type="match status" value="1"/>
</dbReference>
<sequence>MPEGPEMYRTARQVAGALGDRPLAEVWFAFDHLQAWSRCLSGQTLERVETLGKALLLRFADGTTIYTHNQLYGRWMFAEAGRRPDTNRQPRLALSTDERSALLYSASEIQVIEPGKLDEHPFIARAGLDILSSGADVDRITDWIRLERFARKRLGHLLLDQGFLAGVGNYLRSEILHVSGLHWQLRPGDLDDDTIRRLACTAHTVMWRSAETGGLTNDPDRVVELKRAGWPRRDYRHYVFGRDGQVCHACDTPIERTTVSGRRLYHCPSCQAR</sequence>
<dbReference type="Pfam" id="PF01149">
    <property type="entry name" value="Fapy_DNA_glyco"/>
    <property type="match status" value="1"/>
</dbReference>
<protein>
    <recommendedName>
        <fullName evidence="2">DNA-(apurinic or apyrimidinic site) lyase</fullName>
        <ecNumber evidence="2">4.2.99.18</ecNumber>
    </recommendedName>
</protein>
<evidence type="ECO:0000313" key="16">
    <source>
        <dbReference type="EMBL" id="RFF29658.1"/>
    </source>
</evidence>
<comment type="similarity">
    <text evidence="1">Belongs to the FPG family.</text>
</comment>
<accession>A0A3E1K6M1</accession>
<evidence type="ECO:0000256" key="6">
    <source>
        <dbReference type="ARBA" id="ARBA00022801"/>
    </source>
</evidence>
<evidence type="ECO:0000259" key="14">
    <source>
        <dbReference type="PROSITE" id="PS51066"/>
    </source>
</evidence>
<dbReference type="NCBIfam" id="NF007763">
    <property type="entry name" value="PRK10445.1"/>
    <property type="match status" value="1"/>
</dbReference>
<dbReference type="Gene3D" id="3.20.190.10">
    <property type="entry name" value="MutM-like, N-terminal"/>
    <property type="match status" value="1"/>
</dbReference>
<dbReference type="PANTHER" id="PTHR42697:SF1">
    <property type="entry name" value="ENDONUCLEASE 8"/>
    <property type="match status" value="1"/>
</dbReference>
<dbReference type="Gene3D" id="1.10.8.50">
    <property type="match status" value="1"/>
</dbReference>
<dbReference type="OrthoDB" id="9800855at2"/>
<keyword evidence="17" id="KW-1185">Reference proteome</keyword>
<evidence type="ECO:0000256" key="2">
    <source>
        <dbReference type="ARBA" id="ARBA00012720"/>
    </source>
</evidence>
<dbReference type="SUPFAM" id="SSF46946">
    <property type="entry name" value="S13-like H2TH domain"/>
    <property type="match status" value="1"/>
</dbReference>
<dbReference type="AlphaFoldDB" id="A0A3E1K6M1"/>
<dbReference type="InterPro" id="IPR035937">
    <property type="entry name" value="FPG_N"/>
</dbReference>
<dbReference type="PROSITE" id="PS51068">
    <property type="entry name" value="FPG_CAT"/>
    <property type="match status" value="1"/>
</dbReference>
<proteinExistence type="inferred from homology"/>
<dbReference type="SUPFAM" id="SSF81624">
    <property type="entry name" value="N-terminal domain of MutM-like DNA repair proteins"/>
    <property type="match status" value="1"/>
</dbReference>
<keyword evidence="9" id="KW-0234">DNA repair</keyword>
<keyword evidence="5 13" id="KW-0863">Zinc-finger</keyword>
<evidence type="ECO:0000256" key="13">
    <source>
        <dbReference type="PROSITE-ProRule" id="PRU00391"/>
    </source>
</evidence>
<dbReference type="InterPro" id="IPR000214">
    <property type="entry name" value="Znf_DNA_glyclase/AP_lyase"/>
</dbReference>
<evidence type="ECO:0000313" key="17">
    <source>
        <dbReference type="Proteomes" id="UP000260351"/>
    </source>
</evidence>
<evidence type="ECO:0000256" key="12">
    <source>
        <dbReference type="ARBA" id="ARBA00023295"/>
    </source>
</evidence>
<dbReference type="GO" id="GO:0140078">
    <property type="term" value="F:class I DNA-(apurinic or apyrimidinic site) endonuclease activity"/>
    <property type="evidence" value="ECO:0007669"/>
    <property type="project" value="UniProtKB-EC"/>
</dbReference>
<keyword evidence="10" id="KW-0456">Lyase</keyword>
<keyword evidence="12" id="KW-0326">Glycosidase</keyword>
<name>A0A3E1K6M1_9GAMM</name>
<dbReference type="SUPFAM" id="SSF57716">
    <property type="entry name" value="Glucocorticoid receptor-like (DNA-binding domain)"/>
    <property type="match status" value="1"/>
</dbReference>
<dbReference type="InterPro" id="IPR010979">
    <property type="entry name" value="Ribosomal_uS13-like_H2TH"/>
</dbReference>
<keyword evidence="4" id="KW-0227">DNA damage</keyword>
<keyword evidence="16" id="KW-0255">Endonuclease</keyword>
<comment type="caution">
    <text evidence="16">The sequence shown here is derived from an EMBL/GenBank/DDBJ whole genome shotgun (WGS) entry which is preliminary data.</text>
</comment>
<evidence type="ECO:0000256" key="11">
    <source>
        <dbReference type="ARBA" id="ARBA00023268"/>
    </source>
</evidence>
<evidence type="ECO:0000256" key="4">
    <source>
        <dbReference type="ARBA" id="ARBA00022763"/>
    </source>
</evidence>
<evidence type="ECO:0000256" key="9">
    <source>
        <dbReference type="ARBA" id="ARBA00023204"/>
    </source>
</evidence>
<keyword evidence="16" id="KW-0540">Nuclease</keyword>
<dbReference type="RefSeq" id="WP_116651241.1">
    <property type="nucleotide sequence ID" value="NZ_QUZK01000042.1"/>
</dbReference>
<dbReference type="Proteomes" id="UP000260351">
    <property type="component" value="Unassembled WGS sequence"/>
</dbReference>
<organism evidence="16 17">
    <name type="scientific">Wenzhouxiangella sediminis</name>
    <dbReference type="NCBI Taxonomy" id="1792836"/>
    <lineage>
        <taxon>Bacteria</taxon>
        <taxon>Pseudomonadati</taxon>
        <taxon>Pseudomonadota</taxon>
        <taxon>Gammaproteobacteria</taxon>
        <taxon>Chromatiales</taxon>
        <taxon>Wenzhouxiangellaceae</taxon>
        <taxon>Wenzhouxiangella</taxon>
    </lineage>
</organism>
<keyword evidence="6" id="KW-0378">Hydrolase</keyword>
<dbReference type="GO" id="GO:0003684">
    <property type="term" value="F:damaged DNA binding"/>
    <property type="evidence" value="ECO:0007669"/>
    <property type="project" value="InterPro"/>
</dbReference>
<gene>
    <name evidence="16" type="ORF">DZC52_11205</name>
</gene>
<evidence type="ECO:0000256" key="8">
    <source>
        <dbReference type="ARBA" id="ARBA00023125"/>
    </source>
</evidence>
<evidence type="ECO:0000256" key="5">
    <source>
        <dbReference type="ARBA" id="ARBA00022771"/>
    </source>
</evidence>
<reference evidence="16 17" key="1">
    <citation type="submission" date="2018-08" db="EMBL/GenBank/DDBJ databases">
        <title>Wenzhouxiangella salilacus sp. nov., a novel bacterium isolated from a saline lake in Xinjiang Province, China.</title>
        <authorList>
            <person name="Han S."/>
        </authorList>
    </citation>
    <scope>NUCLEOTIDE SEQUENCE [LARGE SCALE GENOMIC DNA]</scope>
    <source>
        <strain evidence="16 17">XDB06</strain>
    </source>
</reference>
<feature type="domain" description="FPG-type" evidence="14">
    <location>
        <begin position="238"/>
        <end position="272"/>
    </location>
</feature>
<dbReference type="EC" id="4.2.99.18" evidence="2"/>
<dbReference type="InterPro" id="IPR015886">
    <property type="entry name" value="H2TH_FPG"/>
</dbReference>
<dbReference type="GO" id="GO:0000703">
    <property type="term" value="F:oxidized pyrimidine nucleobase lesion DNA N-glycosylase activity"/>
    <property type="evidence" value="ECO:0007669"/>
    <property type="project" value="TreeGrafter"/>
</dbReference>
<dbReference type="PROSITE" id="PS51066">
    <property type="entry name" value="ZF_FPG_2"/>
    <property type="match status" value="1"/>
</dbReference>
<evidence type="ECO:0000256" key="3">
    <source>
        <dbReference type="ARBA" id="ARBA00022723"/>
    </source>
</evidence>
<feature type="domain" description="Formamidopyrimidine-DNA glycosylase catalytic" evidence="15">
    <location>
        <begin position="2"/>
        <end position="118"/>
    </location>
</feature>
<evidence type="ECO:0000259" key="15">
    <source>
        <dbReference type="PROSITE" id="PS51068"/>
    </source>
</evidence>
<dbReference type="EMBL" id="QUZK01000042">
    <property type="protein sequence ID" value="RFF29658.1"/>
    <property type="molecule type" value="Genomic_DNA"/>
</dbReference>
<dbReference type="SMART" id="SM00898">
    <property type="entry name" value="Fapy_DNA_glyco"/>
    <property type="match status" value="1"/>
</dbReference>
<evidence type="ECO:0000256" key="7">
    <source>
        <dbReference type="ARBA" id="ARBA00022833"/>
    </source>
</evidence>
<evidence type="ECO:0000256" key="10">
    <source>
        <dbReference type="ARBA" id="ARBA00023239"/>
    </source>
</evidence>
<dbReference type="GO" id="GO:0006284">
    <property type="term" value="P:base-excision repair"/>
    <property type="evidence" value="ECO:0007669"/>
    <property type="project" value="InterPro"/>
</dbReference>
<keyword evidence="7" id="KW-0862">Zinc</keyword>
<evidence type="ECO:0000256" key="1">
    <source>
        <dbReference type="ARBA" id="ARBA00009409"/>
    </source>
</evidence>
<dbReference type="InterPro" id="IPR012319">
    <property type="entry name" value="FPG_cat"/>
</dbReference>
<keyword evidence="8" id="KW-0238">DNA-binding</keyword>